<protein>
    <submittedName>
        <fullName evidence="2">Uncharacterized protein</fullName>
    </submittedName>
</protein>
<evidence type="ECO:0000313" key="3">
    <source>
        <dbReference type="Proteomes" id="UP000007127"/>
    </source>
</evidence>
<proteinExistence type="predicted"/>
<geneLocation type="plasmid" evidence="3"/>
<dbReference type="Proteomes" id="UP000007127">
    <property type="component" value="Plasmid"/>
</dbReference>
<feature type="compositionally biased region" description="Basic and acidic residues" evidence="1">
    <location>
        <begin position="239"/>
        <end position="252"/>
    </location>
</feature>
<keyword evidence="2" id="KW-0614">Plasmid</keyword>
<accession>A0AB72UIL5</accession>
<name>A0AB72UIL5_9PROT</name>
<dbReference type="AlphaFoldDB" id="A0AB72UIL5"/>
<gene>
    <name evidence="2" type="ORF">TH3_21068</name>
</gene>
<evidence type="ECO:0000313" key="2">
    <source>
        <dbReference type="EMBL" id="AJD54286.1"/>
    </source>
</evidence>
<sequence>MIPPSVQQSAIVGALVSYGGMILSAGHTVNSSPESPFLASLQNSAHTLMQGYQNTLQGLDAFQSAPDILQTAMMSGGPMACGMIGAGAASALAMVMVRKCDFGNLWNSCTEAIKNLFREDPGFAEEAKKIDEVGPAAYANDKSEMYFAYDPSQGKFQHIDHDFYAELEEYASSIGEKINIVCVSNFGAEDASYQMNIGGTVTDGSIKISSVGLELVDDVKAALLEERSRQQPTANKEPSIAHERDTSSFDFA</sequence>
<feature type="region of interest" description="Disordered" evidence="1">
    <location>
        <begin position="226"/>
        <end position="252"/>
    </location>
</feature>
<dbReference type="EMBL" id="CP004389">
    <property type="protein sequence ID" value="AJD54286.1"/>
    <property type="molecule type" value="Genomic_DNA"/>
</dbReference>
<organism evidence="2 3">
    <name type="scientific">Thalassospira xiamenensis M-5 = DSM 17429</name>
    <dbReference type="NCBI Taxonomy" id="1123366"/>
    <lineage>
        <taxon>Bacteria</taxon>
        <taxon>Pseudomonadati</taxon>
        <taxon>Pseudomonadota</taxon>
        <taxon>Alphaproteobacteria</taxon>
        <taxon>Rhodospirillales</taxon>
        <taxon>Thalassospiraceae</taxon>
        <taxon>Thalassospira</taxon>
    </lineage>
</organism>
<dbReference type="KEGG" id="txi:TH3_21068"/>
<reference evidence="2 3" key="1">
    <citation type="journal article" date="2012" name="J. Bacteriol.">
        <title>Genome sequence of Thalassospira xiamenensis type strain M-5.</title>
        <authorList>
            <person name="Lai Q."/>
            <person name="Shao Z."/>
        </authorList>
    </citation>
    <scope>NUCLEOTIDE SEQUENCE [LARGE SCALE GENOMIC DNA]</scope>
    <source>
        <strain evidence="2 3">M-5</strain>
    </source>
</reference>
<evidence type="ECO:0000256" key="1">
    <source>
        <dbReference type="SAM" id="MobiDB-lite"/>
    </source>
</evidence>